<proteinExistence type="predicted"/>
<evidence type="ECO:0000313" key="2">
    <source>
        <dbReference type="Proteomes" id="UP001610444"/>
    </source>
</evidence>
<name>A0ABR4L8A0_9EURO</name>
<gene>
    <name evidence="1" type="ORF">BJX68DRAFT_225053</name>
</gene>
<dbReference type="Proteomes" id="UP001610444">
    <property type="component" value="Unassembled WGS sequence"/>
</dbReference>
<keyword evidence="2" id="KW-1185">Reference proteome</keyword>
<protein>
    <submittedName>
        <fullName evidence="1">Uncharacterized protein</fullName>
    </submittedName>
</protein>
<evidence type="ECO:0000313" key="1">
    <source>
        <dbReference type="EMBL" id="KAL2860384.1"/>
    </source>
</evidence>
<reference evidence="1 2" key="1">
    <citation type="submission" date="2024-07" db="EMBL/GenBank/DDBJ databases">
        <title>Section-level genome sequencing and comparative genomics of Aspergillus sections Usti and Cavernicolus.</title>
        <authorList>
            <consortium name="Lawrence Berkeley National Laboratory"/>
            <person name="Nybo J.L."/>
            <person name="Vesth T.C."/>
            <person name="Theobald S."/>
            <person name="Frisvad J.C."/>
            <person name="Larsen T.O."/>
            <person name="Kjaerboelling I."/>
            <person name="Rothschild-Mancinelli K."/>
            <person name="Lyhne E.K."/>
            <person name="Kogle M.E."/>
            <person name="Barry K."/>
            <person name="Clum A."/>
            <person name="Na H."/>
            <person name="Ledsgaard L."/>
            <person name="Lin J."/>
            <person name="Lipzen A."/>
            <person name="Kuo A."/>
            <person name="Riley R."/>
            <person name="Mondo S."/>
            <person name="LaButti K."/>
            <person name="Haridas S."/>
            <person name="Pangalinan J."/>
            <person name="Salamov A.A."/>
            <person name="Simmons B.A."/>
            <person name="Magnuson J.K."/>
            <person name="Chen J."/>
            <person name="Drula E."/>
            <person name="Henrissat B."/>
            <person name="Wiebenga A."/>
            <person name="Lubbers R.J."/>
            <person name="Gomes A.C."/>
            <person name="Macurrencykelacurrency M.R."/>
            <person name="Stajich J."/>
            <person name="Grigoriev I.V."/>
            <person name="Mortensen U.H."/>
            <person name="De vries R.P."/>
            <person name="Baker S.E."/>
            <person name="Andersen M.R."/>
        </authorList>
    </citation>
    <scope>NUCLEOTIDE SEQUENCE [LARGE SCALE GENOMIC DNA]</scope>
    <source>
        <strain evidence="1 2">CBS 756.74</strain>
    </source>
</reference>
<organism evidence="1 2">
    <name type="scientific">Aspergillus pseudodeflectus</name>
    <dbReference type="NCBI Taxonomy" id="176178"/>
    <lineage>
        <taxon>Eukaryota</taxon>
        <taxon>Fungi</taxon>
        <taxon>Dikarya</taxon>
        <taxon>Ascomycota</taxon>
        <taxon>Pezizomycotina</taxon>
        <taxon>Eurotiomycetes</taxon>
        <taxon>Eurotiomycetidae</taxon>
        <taxon>Eurotiales</taxon>
        <taxon>Aspergillaceae</taxon>
        <taxon>Aspergillus</taxon>
        <taxon>Aspergillus subgen. Nidulantes</taxon>
    </lineage>
</organism>
<dbReference type="EMBL" id="JBFXLR010000002">
    <property type="protein sequence ID" value="KAL2860384.1"/>
    <property type="molecule type" value="Genomic_DNA"/>
</dbReference>
<dbReference type="GeneID" id="98153503"/>
<sequence>MFKPFFLRYLLEGTIPLSSPNKQAGSLATIVELIEQARNSGDGRYLTPFPDTSTWTMDDHTAQCMAQVLQTNYG</sequence>
<comment type="caution">
    <text evidence="1">The sequence shown here is derived from an EMBL/GenBank/DDBJ whole genome shotgun (WGS) entry which is preliminary data.</text>
</comment>
<accession>A0ABR4L8A0</accession>
<dbReference type="RefSeq" id="XP_070905075.1">
    <property type="nucleotide sequence ID" value="XM_071038339.1"/>
</dbReference>